<keyword evidence="3" id="KW-1185">Reference proteome</keyword>
<gene>
    <name evidence="2" type="ORF">MDMS009_2223</name>
</gene>
<reference evidence="2 3" key="1">
    <citation type="journal article" date="2011" name="J. Bacteriol.">
        <title>Draft genome sequence of the chemolithoheterotrophic, halophilic methylotroph Methylophaga thiooxydans DMS010.</title>
        <authorList>
            <person name="Boden R."/>
            <person name="Ferriera S."/>
            <person name="Johnson J."/>
            <person name="Kelly D.P."/>
            <person name="Murrell J.C."/>
            <person name="Schafer H."/>
        </authorList>
    </citation>
    <scope>NUCLEOTIDE SEQUENCE [LARGE SCALE GENOMIC DNA]</scope>
    <source>
        <strain evidence="2 3">DMS010</strain>
    </source>
</reference>
<evidence type="ECO:0000259" key="1">
    <source>
        <dbReference type="Pfam" id="PF01575"/>
    </source>
</evidence>
<dbReference type="EMBL" id="GG657899">
    <property type="protein sequence ID" value="EEF79636.1"/>
    <property type="molecule type" value="Genomic_DNA"/>
</dbReference>
<evidence type="ECO:0000313" key="2">
    <source>
        <dbReference type="EMBL" id="EEF79636.1"/>
    </source>
</evidence>
<accession>C0N7E5</accession>
<protein>
    <submittedName>
        <fullName evidence="2">MaoC like domain protein</fullName>
    </submittedName>
</protein>
<organism evidence="2 3">
    <name type="scientific">Methylophaga thiooxydans DMS010</name>
    <dbReference type="NCBI Taxonomy" id="637616"/>
    <lineage>
        <taxon>Bacteria</taxon>
        <taxon>Pseudomonadati</taxon>
        <taxon>Pseudomonadota</taxon>
        <taxon>Gammaproteobacteria</taxon>
        <taxon>Thiotrichales</taxon>
        <taxon>Piscirickettsiaceae</taxon>
        <taxon>Methylophaga</taxon>
    </lineage>
</organism>
<dbReference type="SUPFAM" id="SSF54637">
    <property type="entry name" value="Thioesterase/thiol ester dehydrase-isomerase"/>
    <property type="match status" value="1"/>
</dbReference>
<proteinExistence type="predicted"/>
<dbReference type="Gene3D" id="3.10.129.10">
    <property type="entry name" value="Hotdog Thioesterase"/>
    <property type="match status" value="1"/>
</dbReference>
<dbReference type="PANTHER" id="PTHR42993">
    <property type="entry name" value="MAOC-LIKE DEHYDRATASE DOMAIN-CONTAINING PROTEIN"/>
    <property type="match status" value="1"/>
</dbReference>
<feature type="domain" description="MaoC-like" evidence="1">
    <location>
        <begin position="96"/>
        <end position="200"/>
    </location>
</feature>
<dbReference type="InterPro" id="IPR002539">
    <property type="entry name" value="MaoC-like_dom"/>
</dbReference>
<dbReference type="InterPro" id="IPR029069">
    <property type="entry name" value="HotDog_dom_sf"/>
</dbReference>
<dbReference type="InterPro" id="IPR039375">
    <property type="entry name" value="NodN-like"/>
</dbReference>
<dbReference type="CDD" id="cd03450">
    <property type="entry name" value="NodN"/>
    <property type="match status" value="1"/>
</dbReference>
<dbReference type="AlphaFoldDB" id="C0N7E5"/>
<dbReference type="PANTHER" id="PTHR42993:SF1">
    <property type="entry name" value="MAOC-LIKE DEHYDRATASE DOMAIN-CONTAINING PROTEIN"/>
    <property type="match status" value="1"/>
</dbReference>
<dbReference type="Pfam" id="PF01575">
    <property type="entry name" value="MaoC_dehydratas"/>
    <property type="match status" value="1"/>
</dbReference>
<dbReference type="HOGENOM" id="CLU_108911_1_0_6"/>
<name>C0N7E5_9GAMM</name>
<evidence type="ECO:0000313" key="3">
    <source>
        <dbReference type="Proteomes" id="UP000004679"/>
    </source>
</evidence>
<dbReference type="Proteomes" id="UP000004679">
    <property type="component" value="Unassembled WGS sequence"/>
</dbReference>
<sequence length="229" mass="26608">MMRLVESLKHGQEKLESINTELKHRVESTLKTWPETINKKVTDIRNMSLPWTQYFHFFDEVEAQQPITEHKALSDKFIDLHQRLLASLGEESFVGEWVEVDQHKIDQFAEVTGDHQWIHTNPEKAALESPFKQTIAHGFLTLSLIPQLTDTVNPEKNDYPEARLVVNYGMNKVIFPAPVKAGRRIRARTRIIDIKSLRRGLELVREVTIEIENSKRPACIAEMILRLYD</sequence>